<feature type="region of interest" description="Disordered" evidence="2">
    <location>
        <begin position="87"/>
        <end position="129"/>
    </location>
</feature>
<organism evidence="3 4">
    <name type="scientific">Lentinula lateritia</name>
    <dbReference type="NCBI Taxonomy" id="40482"/>
    <lineage>
        <taxon>Eukaryota</taxon>
        <taxon>Fungi</taxon>
        <taxon>Dikarya</taxon>
        <taxon>Basidiomycota</taxon>
        <taxon>Agaricomycotina</taxon>
        <taxon>Agaricomycetes</taxon>
        <taxon>Agaricomycetidae</taxon>
        <taxon>Agaricales</taxon>
        <taxon>Marasmiineae</taxon>
        <taxon>Omphalotaceae</taxon>
        <taxon>Lentinula</taxon>
    </lineage>
</organism>
<dbReference type="EMBL" id="JANVFT010000010">
    <property type="protein sequence ID" value="KAJ4499496.1"/>
    <property type="molecule type" value="Genomic_DNA"/>
</dbReference>
<feature type="region of interest" description="Disordered" evidence="2">
    <location>
        <begin position="1"/>
        <end position="22"/>
    </location>
</feature>
<feature type="compositionally biased region" description="Basic and acidic residues" evidence="2">
    <location>
        <begin position="10"/>
        <end position="22"/>
    </location>
</feature>
<evidence type="ECO:0000256" key="2">
    <source>
        <dbReference type="SAM" id="MobiDB-lite"/>
    </source>
</evidence>
<sequence length="798" mass="87088">MQRSPNPSVDPHDAHLRRLLDQRATRADLHSRIPSLSEFSDTPSLYSHAYFSPQPPHFNSHVDELSSNFASPIRSDRDRFNDLAVSMLDMDDEPRSSYSSNEYDDMDGGDHSTVEQHQEEEDELAMPRLSLLGPKMRFHSKAPWELDDSVLQQDEESEDDIDSHSVMSSATRNKGGAARHFRFGGPKLGNNNGRSSRESSRSRRVAKKSFDTTSSQTSYGRSAIHTLAQASLSSTSLVPGGPHRPFSPAHAESPSSAHFSPSSPRSPVFPARVEGTTTTRSSGSGESEPRPSFAYSVEDTHPYARSNASAPLEHDPRALFKKIDFPNIPRSETVSTLTNSTASYTSINQQPQISLSAQLTHEPLPQSPRLQAFGREISSPVAFRSTTHTAERADFLPPRTGNISGWTERAVSPSFNLISLEEARAQRSRSITSQSTTTHPSSSVLEDRQNEQISSHSVTSRARARSISAGARAKQALTNMVGNTPPKQERRGSEPAVVVTPTSDSKVLKHKKSGLMRLFNGGRDEKTPPPPVPSLSEGFAAFNAQQSTVPKGLKVNRVPPPQVSPSMFEKSHFVEETQVSSPKLTTSPKRTPPPLNIVDSNHVTGTLRPQFHGEVAQSAPANVTEFPSLKLRPISTVFSSHFGDHILPSPSSDDEPDTPSSLQSPITGISPVTPGPFSRPNEQTSHQHKTSSGSGGNVEDQSAVIRALQDQIVTAKRAWQRQIWELEGQVRDLKVEVEDLRNAGNVQGYCELCGRGTLNSRESSGESSQGDEERKPGSVVNRPRARTGTGQSRFGSAV</sequence>
<feature type="compositionally biased region" description="Acidic residues" evidence="2">
    <location>
        <begin position="147"/>
        <end position="161"/>
    </location>
</feature>
<feature type="compositionally biased region" description="Low complexity" evidence="2">
    <location>
        <begin position="428"/>
        <end position="443"/>
    </location>
</feature>
<feature type="compositionally biased region" description="Basic and acidic residues" evidence="2">
    <location>
        <begin position="108"/>
        <end position="117"/>
    </location>
</feature>
<reference evidence="3" key="1">
    <citation type="submission" date="2022-08" db="EMBL/GenBank/DDBJ databases">
        <title>A Global Phylogenomic Analysis of the Shiitake Genus Lentinula.</title>
        <authorList>
            <consortium name="DOE Joint Genome Institute"/>
            <person name="Sierra-Patev S."/>
            <person name="Min B."/>
            <person name="Naranjo-Ortiz M."/>
            <person name="Looney B."/>
            <person name="Konkel Z."/>
            <person name="Slot J.C."/>
            <person name="Sakamoto Y."/>
            <person name="Steenwyk J.L."/>
            <person name="Rokas A."/>
            <person name="Carro J."/>
            <person name="Camarero S."/>
            <person name="Ferreira P."/>
            <person name="Molpeceres G."/>
            <person name="Ruiz-Duenas F.J."/>
            <person name="Serrano A."/>
            <person name="Henrissat B."/>
            <person name="Drula E."/>
            <person name="Hughes K.W."/>
            <person name="Mata J.L."/>
            <person name="Ishikawa N.K."/>
            <person name="Vargas-Isla R."/>
            <person name="Ushijima S."/>
            <person name="Smith C.A."/>
            <person name="Ahrendt S."/>
            <person name="Andreopoulos W."/>
            <person name="He G."/>
            <person name="Labutti K."/>
            <person name="Lipzen A."/>
            <person name="Ng V."/>
            <person name="Riley R."/>
            <person name="Sandor L."/>
            <person name="Barry K."/>
            <person name="Martinez A.T."/>
            <person name="Xiao Y."/>
            <person name="Gibbons J.G."/>
            <person name="Terashima K."/>
            <person name="Grigoriev I.V."/>
            <person name="Hibbett D.S."/>
        </authorList>
    </citation>
    <scope>NUCLEOTIDE SEQUENCE</scope>
    <source>
        <strain evidence="3">RHP3577 ss4</strain>
    </source>
</reference>
<feature type="region of interest" description="Disordered" evidence="2">
    <location>
        <begin position="756"/>
        <end position="798"/>
    </location>
</feature>
<comment type="caution">
    <text evidence="3">The sequence shown here is derived from an EMBL/GenBank/DDBJ whole genome shotgun (WGS) entry which is preliminary data.</text>
</comment>
<accession>A0ABQ8VU34</accession>
<dbReference type="Proteomes" id="UP001150217">
    <property type="component" value="Unassembled WGS sequence"/>
</dbReference>
<gene>
    <name evidence="3" type="ORF">C8R41DRAFT_915244</name>
</gene>
<evidence type="ECO:0000256" key="1">
    <source>
        <dbReference type="SAM" id="Coils"/>
    </source>
</evidence>
<feature type="compositionally biased region" description="Low complexity" evidence="2">
    <location>
        <begin position="246"/>
        <end position="292"/>
    </location>
</feature>
<evidence type="ECO:0008006" key="5">
    <source>
        <dbReference type="Google" id="ProtNLM"/>
    </source>
</evidence>
<feature type="compositionally biased region" description="Low complexity" evidence="2">
    <location>
        <begin position="226"/>
        <end position="237"/>
    </location>
</feature>
<feature type="compositionally biased region" description="Polar residues" evidence="2">
    <location>
        <begin position="577"/>
        <end position="589"/>
    </location>
</feature>
<keyword evidence="1" id="KW-0175">Coiled coil</keyword>
<feature type="compositionally biased region" description="Polar residues" evidence="2">
    <location>
        <begin position="211"/>
        <end position="220"/>
    </location>
</feature>
<feature type="coiled-coil region" evidence="1">
    <location>
        <begin position="716"/>
        <end position="743"/>
    </location>
</feature>
<evidence type="ECO:0000313" key="3">
    <source>
        <dbReference type="EMBL" id="KAJ4499496.1"/>
    </source>
</evidence>
<feature type="region of interest" description="Disordered" evidence="2">
    <location>
        <begin position="147"/>
        <end position="298"/>
    </location>
</feature>
<feature type="region of interest" description="Disordered" evidence="2">
    <location>
        <begin position="645"/>
        <end position="699"/>
    </location>
</feature>
<feature type="region of interest" description="Disordered" evidence="2">
    <location>
        <begin position="427"/>
        <end position="509"/>
    </location>
</feature>
<proteinExistence type="predicted"/>
<evidence type="ECO:0000313" key="4">
    <source>
        <dbReference type="Proteomes" id="UP001150217"/>
    </source>
</evidence>
<feature type="compositionally biased region" description="Polar residues" evidence="2">
    <location>
        <begin position="788"/>
        <end position="798"/>
    </location>
</feature>
<protein>
    <recommendedName>
        <fullName evidence="5">Proteophosphoglycan ppg4</fullName>
    </recommendedName>
</protein>
<feature type="region of interest" description="Disordered" evidence="2">
    <location>
        <begin position="27"/>
        <end position="46"/>
    </location>
</feature>
<feature type="compositionally biased region" description="Polar residues" evidence="2">
    <location>
        <begin position="476"/>
        <end position="486"/>
    </location>
</feature>
<keyword evidence="4" id="KW-1185">Reference proteome</keyword>
<name>A0ABQ8VU34_9AGAR</name>
<feature type="region of interest" description="Disordered" evidence="2">
    <location>
        <begin position="574"/>
        <end position="599"/>
    </location>
</feature>